<feature type="region of interest" description="Disordered" evidence="1">
    <location>
        <begin position="284"/>
        <end position="311"/>
    </location>
</feature>
<proteinExistence type="predicted"/>
<gene>
    <name evidence="3" type="ORF">GOP47_0001909</name>
</gene>
<dbReference type="SMART" id="SM00443">
    <property type="entry name" value="G_patch"/>
    <property type="match status" value="1"/>
</dbReference>
<feature type="domain" description="G-patch" evidence="2">
    <location>
        <begin position="772"/>
        <end position="815"/>
    </location>
</feature>
<dbReference type="PANTHER" id="PTHR47423:SF2">
    <property type="entry name" value="PROTEIN SQS1"/>
    <property type="match status" value="1"/>
</dbReference>
<evidence type="ECO:0000256" key="1">
    <source>
        <dbReference type="SAM" id="MobiDB-lite"/>
    </source>
</evidence>
<dbReference type="Proteomes" id="UP000886520">
    <property type="component" value="Chromosome 2"/>
</dbReference>
<name>A0A9D4ZQH6_ADICA</name>
<sequence>MSRSKKGRGGAARKQVREAGGRDMASEEDTHFHSASVKRGGRSRGSASSRGSGHKSTKPPLMFVQSRSLSDWSPSLSPILGNQRRGGTGQSWRKSSVAQEADVRNRAVAYSYPEARKTIEALQQQEVKDLNAPEIVLSASEGRAAVILDRCPMRPPLFEGSSTSEILERAAVSSSDANEVYSKSIVQKRTQNCEGRVRTNKHDVKVSISKKELNQQATWNQRKQQHAPPTVRADSGDGGFLCIGGIRIFTDRANDWFETSDDQVYGEEEEVPLSRFDRRRRTRKKYKPKFRERSSQSDLSEETDHLSSTDIDDDIAEDYIAGVEGDFMDVDGLLQTPGADHEVRVEDMGECSTSEDSSYSSDDSRNEEFSMCNAEALLLSGNGSASDAEEERDSKAGEFNLENLKLECSGDELEGMACLSTKGKTSSKVAARKQVKQLKSGRAFPLHGSTNSNKGKKAPGSKKWQRTEMIARKRHERALLRGFDLATINAQLESIVINKVDMFAFEPMGKTDCLQVQKLASLYRLKGGSQGTGRRRFVMVTRTAQTSLPSGADKVRLEQQLESIVINKVDMFAFEPMGKTDCLQVQKLASLYRLKGGSQGTGRRRFVMVTRTAQTSLPSGADKVRLEQILRFDKDEDASAELLDTGVFHKGEGEKRRLASKARRVTHLAFQSMKGGSVLRQEHMQKMHSSSKKQPRRSAKRAESYGSRPLSFVSSGMIRSESEDLVMGVADILTNDLSLEDGQDALSLGMGEKVAGKDSKGSFCIGQFEAHTKGFGSRMLAKMGYVDGNGLGKDGQGIAQPLQAIKRPKSLGLGA</sequence>
<feature type="region of interest" description="Disordered" evidence="1">
    <location>
        <begin position="677"/>
        <end position="706"/>
    </location>
</feature>
<feature type="compositionally biased region" description="Basic and acidic residues" evidence="1">
    <location>
        <begin position="15"/>
        <end position="32"/>
    </location>
</feature>
<reference evidence="3" key="1">
    <citation type="submission" date="2021-01" db="EMBL/GenBank/DDBJ databases">
        <title>Adiantum capillus-veneris genome.</title>
        <authorList>
            <person name="Fang Y."/>
            <person name="Liao Q."/>
        </authorList>
    </citation>
    <scope>NUCLEOTIDE SEQUENCE</scope>
    <source>
        <strain evidence="3">H3</strain>
        <tissue evidence="3">Leaf</tissue>
    </source>
</reference>
<dbReference type="OrthoDB" id="29523at2759"/>
<feature type="compositionally biased region" description="Low complexity" evidence="1">
    <location>
        <begin position="352"/>
        <end position="361"/>
    </location>
</feature>
<dbReference type="EMBL" id="JABFUD020000003">
    <property type="protein sequence ID" value="KAI5082166.1"/>
    <property type="molecule type" value="Genomic_DNA"/>
</dbReference>
<feature type="compositionally biased region" description="Low complexity" evidence="1">
    <location>
        <begin position="34"/>
        <end position="51"/>
    </location>
</feature>
<feature type="compositionally biased region" description="Basic residues" evidence="1">
    <location>
        <begin position="689"/>
        <end position="699"/>
    </location>
</feature>
<accession>A0A9D4ZQH6</accession>
<organism evidence="3 4">
    <name type="scientific">Adiantum capillus-veneris</name>
    <name type="common">Maidenhair fern</name>
    <dbReference type="NCBI Taxonomy" id="13818"/>
    <lineage>
        <taxon>Eukaryota</taxon>
        <taxon>Viridiplantae</taxon>
        <taxon>Streptophyta</taxon>
        <taxon>Embryophyta</taxon>
        <taxon>Tracheophyta</taxon>
        <taxon>Polypodiopsida</taxon>
        <taxon>Polypodiidae</taxon>
        <taxon>Polypodiales</taxon>
        <taxon>Pteridineae</taxon>
        <taxon>Pteridaceae</taxon>
        <taxon>Vittarioideae</taxon>
        <taxon>Adiantum</taxon>
    </lineage>
</organism>
<comment type="caution">
    <text evidence="3">The sequence shown here is derived from an EMBL/GenBank/DDBJ whole genome shotgun (WGS) entry which is preliminary data.</text>
</comment>
<feature type="region of interest" description="Disordered" evidence="1">
    <location>
        <begin position="443"/>
        <end position="465"/>
    </location>
</feature>
<protein>
    <recommendedName>
        <fullName evidence="2">G-patch domain-containing protein</fullName>
    </recommendedName>
</protein>
<dbReference type="Pfam" id="PF01585">
    <property type="entry name" value="G-patch"/>
    <property type="match status" value="1"/>
</dbReference>
<feature type="compositionally biased region" description="Basic residues" evidence="1">
    <location>
        <begin position="454"/>
        <end position="464"/>
    </location>
</feature>
<feature type="region of interest" description="Disordered" evidence="1">
    <location>
        <begin position="1"/>
        <end position="96"/>
    </location>
</feature>
<evidence type="ECO:0000313" key="4">
    <source>
        <dbReference type="Proteomes" id="UP000886520"/>
    </source>
</evidence>
<dbReference type="PROSITE" id="PS50174">
    <property type="entry name" value="G_PATCH"/>
    <property type="match status" value="1"/>
</dbReference>
<dbReference type="InterPro" id="IPR000467">
    <property type="entry name" value="G_patch_dom"/>
</dbReference>
<feature type="region of interest" description="Disordered" evidence="1">
    <location>
        <begin position="347"/>
        <end position="366"/>
    </location>
</feature>
<evidence type="ECO:0000259" key="2">
    <source>
        <dbReference type="PROSITE" id="PS50174"/>
    </source>
</evidence>
<dbReference type="AlphaFoldDB" id="A0A9D4ZQH6"/>
<keyword evidence="4" id="KW-1185">Reference proteome</keyword>
<feature type="compositionally biased region" description="Low complexity" evidence="1">
    <location>
        <begin position="66"/>
        <end position="78"/>
    </location>
</feature>
<dbReference type="PANTHER" id="PTHR47423">
    <property type="entry name" value="G-PATCH DOMAIN CONTAINING PROTEIN"/>
    <property type="match status" value="1"/>
</dbReference>
<evidence type="ECO:0000313" key="3">
    <source>
        <dbReference type="EMBL" id="KAI5082166.1"/>
    </source>
</evidence>
<dbReference type="GO" id="GO:0003676">
    <property type="term" value="F:nucleic acid binding"/>
    <property type="evidence" value="ECO:0007669"/>
    <property type="project" value="InterPro"/>
</dbReference>